<protein>
    <submittedName>
        <fullName evidence="2">Uncharacterized protein</fullName>
    </submittedName>
</protein>
<gene>
    <name evidence="2" type="ORF">Ato02nite_006860</name>
</gene>
<reference evidence="2 3" key="1">
    <citation type="submission" date="2021-03" db="EMBL/GenBank/DDBJ databases">
        <title>Whole genome shotgun sequence of Actinoplanes toevensis NBRC 105298.</title>
        <authorList>
            <person name="Komaki H."/>
            <person name="Tamura T."/>
        </authorList>
    </citation>
    <scope>NUCLEOTIDE SEQUENCE [LARGE SCALE GENOMIC DNA]</scope>
    <source>
        <strain evidence="2 3">NBRC 105298</strain>
    </source>
</reference>
<name>A0A919W3A1_9ACTN</name>
<organism evidence="2 3">
    <name type="scientific">Paractinoplanes toevensis</name>
    <dbReference type="NCBI Taxonomy" id="571911"/>
    <lineage>
        <taxon>Bacteria</taxon>
        <taxon>Bacillati</taxon>
        <taxon>Actinomycetota</taxon>
        <taxon>Actinomycetes</taxon>
        <taxon>Micromonosporales</taxon>
        <taxon>Micromonosporaceae</taxon>
        <taxon>Paractinoplanes</taxon>
    </lineage>
</organism>
<dbReference type="EMBL" id="BOQN01000009">
    <property type="protein sequence ID" value="GIM88893.1"/>
    <property type="molecule type" value="Genomic_DNA"/>
</dbReference>
<dbReference type="Proteomes" id="UP000677082">
    <property type="component" value="Unassembled WGS sequence"/>
</dbReference>
<feature type="region of interest" description="Disordered" evidence="1">
    <location>
        <begin position="85"/>
        <end position="121"/>
    </location>
</feature>
<sequence>MSDIYQVVAECAHVTVNSPMGRVLNLLYKGALVPADAPELPRLLDIGFVAKIGGETGGVDAAGIPAGAREVEVPVGVTSTPVAKTEKQLKAEQDAADKASADADLAEKRTAAKAKLPADGSVPDGRAGKDVFVEFLAGNGYDYDEVAKVQDKGELIELAKKVADKRS</sequence>
<evidence type="ECO:0000256" key="1">
    <source>
        <dbReference type="SAM" id="MobiDB-lite"/>
    </source>
</evidence>
<evidence type="ECO:0000313" key="2">
    <source>
        <dbReference type="EMBL" id="GIM88893.1"/>
    </source>
</evidence>
<proteinExistence type="predicted"/>
<accession>A0A919W3A1</accession>
<dbReference type="AlphaFoldDB" id="A0A919W3A1"/>
<comment type="caution">
    <text evidence="2">The sequence shown here is derived from an EMBL/GenBank/DDBJ whole genome shotgun (WGS) entry which is preliminary data.</text>
</comment>
<evidence type="ECO:0000313" key="3">
    <source>
        <dbReference type="Proteomes" id="UP000677082"/>
    </source>
</evidence>
<feature type="compositionally biased region" description="Basic and acidic residues" evidence="1">
    <location>
        <begin position="85"/>
        <end position="110"/>
    </location>
</feature>
<dbReference type="RefSeq" id="WP_213004873.1">
    <property type="nucleotide sequence ID" value="NZ_BOQN01000009.1"/>
</dbReference>
<keyword evidence="3" id="KW-1185">Reference proteome</keyword>